<dbReference type="Pfam" id="PF00271">
    <property type="entry name" value="Helicase_C"/>
    <property type="match status" value="1"/>
</dbReference>
<dbReference type="InterPro" id="IPR027417">
    <property type="entry name" value="P-loop_NTPase"/>
</dbReference>
<dbReference type="VEuPathDB" id="AmoebaDB:ACA1_077790"/>
<gene>
    <name evidence="2" type="ORF">ACA1_077790</name>
</gene>
<dbReference type="SMART" id="SM00490">
    <property type="entry name" value="HELICc"/>
    <property type="match status" value="1"/>
</dbReference>
<keyword evidence="3" id="KW-1185">Reference proteome</keyword>
<evidence type="ECO:0000259" key="1">
    <source>
        <dbReference type="PROSITE" id="PS51194"/>
    </source>
</evidence>
<dbReference type="PROSITE" id="PS51194">
    <property type="entry name" value="HELICASE_CTER"/>
    <property type="match status" value="1"/>
</dbReference>
<keyword evidence="2" id="KW-0648">Protein biosynthesis</keyword>
<dbReference type="OrthoDB" id="10265785at2759"/>
<dbReference type="Gene3D" id="3.40.50.300">
    <property type="entry name" value="P-loop containing nucleotide triphosphate hydrolases"/>
    <property type="match status" value="1"/>
</dbReference>
<reference evidence="2 3" key="1">
    <citation type="journal article" date="2013" name="Genome Biol.">
        <title>Genome of Acanthamoeba castellanii highlights extensive lateral gene transfer and early evolution of tyrosine kinase signaling.</title>
        <authorList>
            <person name="Clarke M."/>
            <person name="Lohan A.J."/>
            <person name="Liu B."/>
            <person name="Lagkouvardos I."/>
            <person name="Roy S."/>
            <person name="Zafar N."/>
            <person name="Bertelli C."/>
            <person name="Schilde C."/>
            <person name="Kianianmomeni A."/>
            <person name="Burglin T.R."/>
            <person name="Frech C."/>
            <person name="Turcotte B."/>
            <person name="Kopec K.O."/>
            <person name="Synnott J.M."/>
            <person name="Choo C."/>
            <person name="Paponov I."/>
            <person name="Finkler A."/>
            <person name="Soon Heng Tan C."/>
            <person name="Hutchins A.P."/>
            <person name="Weinmeier T."/>
            <person name="Rattei T."/>
            <person name="Chu J.S."/>
            <person name="Gimenez G."/>
            <person name="Irimia M."/>
            <person name="Rigden D.J."/>
            <person name="Fitzpatrick D.A."/>
            <person name="Lorenzo-Morales J."/>
            <person name="Bateman A."/>
            <person name="Chiu C.H."/>
            <person name="Tang P."/>
            <person name="Hegemann P."/>
            <person name="Fromm H."/>
            <person name="Raoult D."/>
            <person name="Greub G."/>
            <person name="Miranda-Saavedra D."/>
            <person name="Chen N."/>
            <person name="Nash P."/>
            <person name="Ginger M.L."/>
            <person name="Horn M."/>
            <person name="Schaap P."/>
            <person name="Caler L."/>
            <person name="Loftus B."/>
        </authorList>
    </citation>
    <scope>NUCLEOTIDE SEQUENCE [LARGE SCALE GENOMIC DNA]</scope>
    <source>
        <strain evidence="2 3">Neff</strain>
    </source>
</reference>
<evidence type="ECO:0000313" key="3">
    <source>
        <dbReference type="Proteomes" id="UP000011083"/>
    </source>
</evidence>
<dbReference type="SUPFAM" id="SSF52540">
    <property type="entry name" value="P-loop containing nucleoside triphosphate hydrolases"/>
    <property type="match status" value="1"/>
</dbReference>
<dbReference type="RefSeq" id="XP_004336561.1">
    <property type="nucleotide sequence ID" value="XM_004336513.1"/>
</dbReference>
<organism evidence="2 3">
    <name type="scientific">Acanthamoeba castellanii (strain ATCC 30010 / Neff)</name>
    <dbReference type="NCBI Taxonomy" id="1257118"/>
    <lineage>
        <taxon>Eukaryota</taxon>
        <taxon>Amoebozoa</taxon>
        <taxon>Discosea</taxon>
        <taxon>Longamoebia</taxon>
        <taxon>Centramoebida</taxon>
        <taxon>Acanthamoebidae</taxon>
        <taxon>Acanthamoeba</taxon>
    </lineage>
</organism>
<dbReference type="Proteomes" id="UP000011083">
    <property type="component" value="Unassembled WGS sequence"/>
</dbReference>
<evidence type="ECO:0000313" key="2">
    <source>
        <dbReference type="EMBL" id="ELR14548.1"/>
    </source>
</evidence>
<accession>L8GPJ1</accession>
<proteinExistence type="predicted"/>
<dbReference type="AlphaFoldDB" id="L8GPJ1"/>
<name>L8GPJ1_ACACF</name>
<protein>
    <submittedName>
        <fullName evidence="2">Eukaryotic translation initiation factor, putative</fullName>
    </submittedName>
</protein>
<dbReference type="InterPro" id="IPR001650">
    <property type="entry name" value="Helicase_C-like"/>
</dbReference>
<dbReference type="STRING" id="1257118.L8GPJ1"/>
<dbReference type="OMA" id="NARYMIA"/>
<dbReference type="GeneID" id="14915163"/>
<dbReference type="KEGG" id="acan:ACA1_077790"/>
<keyword evidence="2" id="KW-0396">Initiation factor</keyword>
<dbReference type="PANTHER" id="PTHR47958">
    <property type="entry name" value="ATP-DEPENDENT RNA HELICASE DBP3"/>
    <property type="match status" value="1"/>
</dbReference>
<dbReference type="GO" id="GO:0003743">
    <property type="term" value="F:translation initiation factor activity"/>
    <property type="evidence" value="ECO:0007669"/>
    <property type="project" value="UniProtKB-KW"/>
</dbReference>
<sequence length="184" mass="20365">MEDMDQRQKDEVAARRGQLTLAGMNQFYVDCAREEWKFDTLCDLFNIINLTQAIVFCNTADKATWLAAKLASDGFSLAAVHGLTDATDARAALTDFRVAVVRVLVVTDGVLNNSGLLPYAWLSVNYDLPASLDDYMTRVGRSGRFGRRGVAINLVTEETAAQVRQLEEYYNTAIAALPDDLSFL</sequence>
<dbReference type="EMBL" id="KB008051">
    <property type="protein sequence ID" value="ELR14548.1"/>
    <property type="molecule type" value="Genomic_DNA"/>
</dbReference>
<feature type="domain" description="Helicase C-terminal" evidence="1">
    <location>
        <begin position="40"/>
        <end position="184"/>
    </location>
</feature>